<evidence type="ECO:0000256" key="7">
    <source>
        <dbReference type="SAM" id="MobiDB-lite"/>
    </source>
</evidence>
<evidence type="ECO:0000256" key="4">
    <source>
        <dbReference type="ARBA" id="ARBA00022759"/>
    </source>
</evidence>
<reference evidence="9 10" key="1">
    <citation type="submission" date="2024-09" db="EMBL/GenBank/DDBJ databases">
        <title>A chromosome-level genome assembly of Gray's grenadier anchovy, Coilia grayii.</title>
        <authorList>
            <person name="Fu Z."/>
        </authorList>
    </citation>
    <scope>NUCLEOTIDE SEQUENCE [LARGE SCALE GENOMIC DNA]</scope>
    <source>
        <strain evidence="9">G4</strain>
        <tissue evidence="9">Muscle</tissue>
    </source>
</reference>
<evidence type="ECO:0000313" key="10">
    <source>
        <dbReference type="Proteomes" id="UP001591681"/>
    </source>
</evidence>
<evidence type="ECO:0000256" key="3">
    <source>
        <dbReference type="ARBA" id="ARBA00022722"/>
    </source>
</evidence>
<dbReference type="EMBL" id="JBHFQA010000004">
    <property type="protein sequence ID" value="KAL2099820.1"/>
    <property type="molecule type" value="Genomic_DNA"/>
</dbReference>
<gene>
    <name evidence="9" type="ORF">ACEWY4_004214</name>
</gene>
<protein>
    <recommendedName>
        <fullName evidence="8">Reverse transcriptase RNase H-like domain-containing protein</fullName>
    </recommendedName>
</protein>
<evidence type="ECO:0000259" key="8">
    <source>
        <dbReference type="Pfam" id="PF17917"/>
    </source>
</evidence>
<evidence type="ECO:0000256" key="2">
    <source>
        <dbReference type="ARBA" id="ARBA00022695"/>
    </source>
</evidence>
<dbReference type="GO" id="GO:0004519">
    <property type="term" value="F:endonuclease activity"/>
    <property type="evidence" value="ECO:0007669"/>
    <property type="project" value="UniProtKB-KW"/>
</dbReference>
<dbReference type="AlphaFoldDB" id="A0ABD1KKW1"/>
<dbReference type="GO" id="GO:0003964">
    <property type="term" value="F:RNA-directed DNA polymerase activity"/>
    <property type="evidence" value="ECO:0007669"/>
    <property type="project" value="UniProtKB-KW"/>
</dbReference>
<dbReference type="InterPro" id="IPR043502">
    <property type="entry name" value="DNA/RNA_pol_sf"/>
</dbReference>
<dbReference type="GO" id="GO:0016787">
    <property type="term" value="F:hydrolase activity"/>
    <property type="evidence" value="ECO:0007669"/>
    <property type="project" value="UniProtKB-KW"/>
</dbReference>
<proteinExistence type="predicted"/>
<keyword evidence="10" id="KW-1185">Reference proteome</keyword>
<keyword evidence="2" id="KW-0548">Nucleotidyltransferase</keyword>
<dbReference type="PANTHER" id="PTHR37984">
    <property type="entry name" value="PROTEIN CBG26694"/>
    <property type="match status" value="1"/>
</dbReference>
<evidence type="ECO:0000256" key="1">
    <source>
        <dbReference type="ARBA" id="ARBA00022679"/>
    </source>
</evidence>
<keyword evidence="4" id="KW-0255">Endonuclease</keyword>
<dbReference type="SUPFAM" id="SSF56672">
    <property type="entry name" value="DNA/RNA polymerases"/>
    <property type="match status" value="1"/>
</dbReference>
<dbReference type="PANTHER" id="PTHR37984:SF5">
    <property type="entry name" value="PROTEIN NYNRIN-LIKE"/>
    <property type="match status" value="1"/>
</dbReference>
<dbReference type="InterPro" id="IPR041373">
    <property type="entry name" value="RT_RNaseH"/>
</dbReference>
<name>A0ABD1KKW1_9TELE</name>
<dbReference type="Proteomes" id="UP001591681">
    <property type="component" value="Unassembled WGS sequence"/>
</dbReference>
<sequence length="247" mass="27153">MGVRSGHFPVHAPPGSVQHGAACSRENGPSAQNHSQVNSSTAPETGNSVLVIRDPTSPHSIEVLSSVRLPTPLPLPGARTAEWRLSGGVDEDNGEGRRHSKLGCAPHQALWAPIGLSQKGVGRGAGKIAYFSRSLDQAEHNYCVTRKELLAVVMGICHFLTYLNGKRFLLTSDHALLIWLLNFKEPEGRLVRWLETLQDYVMEIRHRPGQLHSNTDALSRRPCMAEQSRHCQRKEEKKATVQTLAGP</sequence>
<accession>A0ABD1KKW1</accession>
<feature type="compositionally biased region" description="Polar residues" evidence="7">
    <location>
        <begin position="27"/>
        <end position="44"/>
    </location>
</feature>
<keyword evidence="5" id="KW-0378">Hydrolase</keyword>
<feature type="domain" description="Reverse transcriptase RNase H-like" evidence="8">
    <location>
        <begin position="116"/>
        <end position="200"/>
    </location>
</feature>
<dbReference type="Pfam" id="PF17917">
    <property type="entry name" value="RT_RNaseH"/>
    <property type="match status" value="1"/>
</dbReference>
<comment type="caution">
    <text evidence="9">The sequence shown here is derived from an EMBL/GenBank/DDBJ whole genome shotgun (WGS) entry which is preliminary data.</text>
</comment>
<evidence type="ECO:0000256" key="6">
    <source>
        <dbReference type="ARBA" id="ARBA00022918"/>
    </source>
</evidence>
<keyword evidence="6" id="KW-0695">RNA-directed DNA polymerase</keyword>
<dbReference type="InterPro" id="IPR050951">
    <property type="entry name" value="Retrovirus_Pol_polyprotein"/>
</dbReference>
<dbReference type="CDD" id="cd09274">
    <property type="entry name" value="RNase_HI_RT_Ty3"/>
    <property type="match status" value="1"/>
</dbReference>
<organism evidence="9 10">
    <name type="scientific">Coilia grayii</name>
    <name type="common">Gray's grenadier anchovy</name>
    <dbReference type="NCBI Taxonomy" id="363190"/>
    <lineage>
        <taxon>Eukaryota</taxon>
        <taxon>Metazoa</taxon>
        <taxon>Chordata</taxon>
        <taxon>Craniata</taxon>
        <taxon>Vertebrata</taxon>
        <taxon>Euteleostomi</taxon>
        <taxon>Actinopterygii</taxon>
        <taxon>Neopterygii</taxon>
        <taxon>Teleostei</taxon>
        <taxon>Clupei</taxon>
        <taxon>Clupeiformes</taxon>
        <taxon>Clupeoidei</taxon>
        <taxon>Engraulidae</taxon>
        <taxon>Coilinae</taxon>
        <taxon>Coilia</taxon>
    </lineage>
</organism>
<keyword evidence="1" id="KW-0808">Transferase</keyword>
<evidence type="ECO:0000256" key="5">
    <source>
        <dbReference type="ARBA" id="ARBA00022801"/>
    </source>
</evidence>
<feature type="region of interest" description="Disordered" evidence="7">
    <location>
        <begin position="1"/>
        <end position="44"/>
    </location>
</feature>
<evidence type="ECO:0000313" key="9">
    <source>
        <dbReference type="EMBL" id="KAL2099820.1"/>
    </source>
</evidence>
<keyword evidence="3" id="KW-0540">Nuclease</keyword>